<dbReference type="Pfam" id="PF03547">
    <property type="entry name" value="Mem_trans"/>
    <property type="match status" value="1"/>
</dbReference>
<keyword evidence="9" id="KW-0479">Metal-binding</keyword>
<comment type="subcellular location">
    <subcellularLocation>
        <location evidence="1">Endoplasmic reticulum membrane</location>
        <topology evidence="1">Multi-pass membrane protein</topology>
    </subcellularLocation>
</comment>
<name>A0A9E7FR52_9LILI</name>
<comment type="function">
    <text evidence="7">Involved in cellular auxin homeostasis by regulating auxin metabolism. Regulates intracellular auxin accumulation at the endoplasmic reticulum and thus auxin availability for nuclear auxin signaling.</text>
</comment>
<dbReference type="InterPro" id="IPR004776">
    <property type="entry name" value="Mem_transp_PIN-like"/>
</dbReference>
<dbReference type="InterPro" id="IPR045033">
    <property type="entry name" value="PILS1/3/4/5/7"/>
</dbReference>
<dbReference type="GO" id="GO:0080162">
    <property type="term" value="P:endoplasmic reticulum to cytosol auxin transport"/>
    <property type="evidence" value="ECO:0007669"/>
    <property type="project" value="InterPro"/>
</dbReference>
<keyword evidence="9" id="KW-0862">Zinc</keyword>
<comment type="similarity">
    <text evidence="8">Belongs to the auxin efflux carrier (TC 2.A.69.2) family.</text>
</comment>
<dbReference type="GO" id="GO:0009734">
    <property type="term" value="P:auxin-activated signaling pathway"/>
    <property type="evidence" value="ECO:0007669"/>
    <property type="project" value="UniProtKB-KW"/>
</dbReference>
<evidence type="ECO:0000313" key="14">
    <source>
        <dbReference type="Proteomes" id="UP001055439"/>
    </source>
</evidence>
<dbReference type="PROSITE" id="PS50089">
    <property type="entry name" value="ZF_RING_2"/>
    <property type="match status" value="1"/>
</dbReference>
<keyword evidence="9" id="KW-0863">Zinc-finger</keyword>
<dbReference type="PANTHER" id="PTHR31651:SF3">
    <property type="entry name" value="PROTEIN PIN-LIKES 7"/>
    <property type="match status" value="1"/>
</dbReference>
<dbReference type="SMART" id="SM00184">
    <property type="entry name" value="RING"/>
    <property type="match status" value="1"/>
</dbReference>
<evidence type="ECO:0000256" key="2">
    <source>
        <dbReference type="ARBA" id="ARBA00022448"/>
    </source>
</evidence>
<dbReference type="InterPro" id="IPR001841">
    <property type="entry name" value="Znf_RING"/>
</dbReference>
<evidence type="ECO:0000256" key="5">
    <source>
        <dbReference type="ARBA" id="ARBA00023136"/>
    </source>
</evidence>
<evidence type="ECO:0000256" key="10">
    <source>
        <dbReference type="SAM" id="MobiDB-lite"/>
    </source>
</evidence>
<evidence type="ECO:0000256" key="7">
    <source>
        <dbReference type="ARBA" id="ARBA00025100"/>
    </source>
</evidence>
<dbReference type="SUPFAM" id="SSF57850">
    <property type="entry name" value="RING/U-box"/>
    <property type="match status" value="1"/>
</dbReference>
<evidence type="ECO:0000256" key="9">
    <source>
        <dbReference type="PROSITE-ProRule" id="PRU00175"/>
    </source>
</evidence>
<keyword evidence="5 11" id="KW-0472">Membrane</keyword>
<dbReference type="InterPro" id="IPR013083">
    <property type="entry name" value="Znf_RING/FYVE/PHD"/>
</dbReference>
<dbReference type="EMBL" id="CP097507">
    <property type="protein sequence ID" value="URE00865.1"/>
    <property type="molecule type" value="Genomic_DNA"/>
</dbReference>
<dbReference type="Proteomes" id="UP001055439">
    <property type="component" value="Chromosome 5"/>
</dbReference>
<proteinExistence type="inferred from homology"/>
<feature type="domain" description="RING-type" evidence="12">
    <location>
        <begin position="453"/>
        <end position="495"/>
    </location>
</feature>
<keyword evidence="2" id="KW-0813">Transport</keyword>
<organism evidence="13 14">
    <name type="scientific">Musa troglodytarum</name>
    <name type="common">fe'i banana</name>
    <dbReference type="NCBI Taxonomy" id="320322"/>
    <lineage>
        <taxon>Eukaryota</taxon>
        <taxon>Viridiplantae</taxon>
        <taxon>Streptophyta</taxon>
        <taxon>Embryophyta</taxon>
        <taxon>Tracheophyta</taxon>
        <taxon>Spermatophyta</taxon>
        <taxon>Magnoliopsida</taxon>
        <taxon>Liliopsida</taxon>
        <taxon>Zingiberales</taxon>
        <taxon>Musaceae</taxon>
        <taxon>Musa</taxon>
    </lineage>
</organism>
<evidence type="ECO:0000256" key="6">
    <source>
        <dbReference type="ARBA" id="ARBA00023294"/>
    </source>
</evidence>
<protein>
    <submittedName>
        <fullName evidence="13">Membrane transport protein</fullName>
    </submittedName>
</protein>
<keyword evidence="14" id="KW-1185">Reference proteome</keyword>
<feature type="transmembrane region" description="Helical" evidence="11">
    <location>
        <begin position="70"/>
        <end position="94"/>
    </location>
</feature>
<dbReference type="GO" id="GO:0008270">
    <property type="term" value="F:zinc ion binding"/>
    <property type="evidence" value="ECO:0007669"/>
    <property type="project" value="UniProtKB-KW"/>
</dbReference>
<evidence type="ECO:0000256" key="8">
    <source>
        <dbReference type="ARBA" id="ARBA00025752"/>
    </source>
</evidence>
<accession>A0A9E7FR52</accession>
<feature type="transmembrane region" description="Helical" evidence="11">
    <location>
        <begin position="46"/>
        <end position="64"/>
    </location>
</feature>
<dbReference type="OrthoDB" id="191139at2759"/>
<dbReference type="GO" id="GO:0005789">
    <property type="term" value="C:endoplasmic reticulum membrane"/>
    <property type="evidence" value="ECO:0007669"/>
    <property type="project" value="UniProtKB-SubCell"/>
</dbReference>
<evidence type="ECO:0000259" key="12">
    <source>
        <dbReference type="PROSITE" id="PS50089"/>
    </source>
</evidence>
<reference evidence="13" key="1">
    <citation type="submission" date="2022-05" db="EMBL/GenBank/DDBJ databases">
        <title>The Musa troglodytarum L. genome provides insights into the mechanism of non-climacteric behaviour and enrichment of carotenoids.</title>
        <authorList>
            <person name="Wang J."/>
        </authorList>
    </citation>
    <scope>NUCLEOTIDE SEQUENCE</scope>
    <source>
        <tissue evidence="13">Leaf</tissue>
    </source>
</reference>
<feature type="transmembrane region" description="Helical" evidence="11">
    <location>
        <begin position="384"/>
        <end position="405"/>
    </location>
</feature>
<evidence type="ECO:0000256" key="11">
    <source>
        <dbReference type="SAM" id="Phobius"/>
    </source>
</evidence>
<dbReference type="Pfam" id="PF13639">
    <property type="entry name" value="zf-RING_2"/>
    <property type="match status" value="1"/>
</dbReference>
<keyword evidence="3 11" id="KW-0812">Transmembrane</keyword>
<evidence type="ECO:0000256" key="4">
    <source>
        <dbReference type="ARBA" id="ARBA00022989"/>
    </source>
</evidence>
<evidence type="ECO:0000256" key="1">
    <source>
        <dbReference type="ARBA" id="ARBA00004477"/>
    </source>
</evidence>
<dbReference type="PANTHER" id="PTHR31651">
    <property type="match status" value="1"/>
</dbReference>
<dbReference type="CDD" id="cd16461">
    <property type="entry name" value="RING-H2_EL5-like"/>
    <property type="match status" value="1"/>
</dbReference>
<keyword evidence="4 11" id="KW-1133">Transmembrane helix</keyword>
<sequence>MEFWALLLVASRPVLQVLLVGLIGAFLASGFVNVLSSSARRDVNKIVFVVFIPALVFASLAKTVTAKDIISWWFMPVNIGITFLIGGILGWAAVKILKLEHHLQALVGNLFIWTHTYSLIRKSVSHSTGNHRHDVLTRMNKNPETNRKTRIFDAQEEQDYDDQEALLLPPSDTSDTTAEHQSIIGFTVGAVPWLKAFIVGETAPLKVVQDSMTLLGTAQVNSKACGDRSHHLCAITSFSLFFLLHRMQDTNLSHRELLKENAIGSRSFEMWPSVTLRSHYPVALLETMRSVSFPWKLTSEGVQTSTLTRPLRGLSWSAQSKNIIFSSNTAAFMSPNALRVPLYLKAQLPSTTPALPSPFRDEPMPPAARFLTTSAPPPEPNTNVVVILAALLCAAVSAVVLALVARCCACPWRSLGGGGSRAPPDKGLKRTALRQLPKVSYGGAAGGEEPAECPICLAEFEEGEQLRVLPQCGHGFHAACVDAWLGSHSSCPSCRRVLLVAAPPSLFQGCREGSVDAAAPASASAAGRGGEGERLFCPNGKELRDDLKWHALCFRNFQEHKYQSHGAHNCIYSKDTGKANRIEHNRKCVCDNDVTNPECEGTDGYAHTTDPSWEDLGTKNIGNWAESHDKAAEIDNNTDSREHGVNHSSHVHKSRLAHQSSSLNKFTFFRNINSWKGNKGTPPRPRNALLV</sequence>
<dbReference type="Gene3D" id="3.30.40.10">
    <property type="entry name" value="Zinc/RING finger domain, C3HC4 (zinc finger)"/>
    <property type="match status" value="1"/>
</dbReference>
<feature type="region of interest" description="Disordered" evidence="10">
    <location>
        <begin position="637"/>
        <end position="658"/>
    </location>
</feature>
<feature type="transmembrane region" description="Helical" evidence="11">
    <location>
        <begin position="14"/>
        <end position="34"/>
    </location>
</feature>
<keyword evidence="6" id="KW-0927">Auxin signaling pathway</keyword>
<gene>
    <name evidence="13" type="ORF">MUK42_20273</name>
</gene>
<dbReference type="AlphaFoldDB" id="A0A9E7FR52"/>
<evidence type="ECO:0000313" key="13">
    <source>
        <dbReference type="EMBL" id="URE00865.1"/>
    </source>
</evidence>
<evidence type="ECO:0000256" key="3">
    <source>
        <dbReference type="ARBA" id="ARBA00022692"/>
    </source>
</evidence>